<dbReference type="PANTHER" id="PTHR43158:SF5">
    <property type="entry name" value="ABC TRANSPORTER, ATP-BINDING PROTEIN"/>
    <property type="match status" value="1"/>
</dbReference>
<dbReference type="Pfam" id="PF00005">
    <property type="entry name" value="ABC_tran"/>
    <property type="match status" value="1"/>
</dbReference>
<dbReference type="GO" id="GO:0005524">
    <property type="term" value="F:ATP binding"/>
    <property type="evidence" value="ECO:0007669"/>
    <property type="project" value="UniProtKB-KW"/>
</dbReference>
<feature type="domain" description="ABC transporter" evidence="3">
    <location>
        <begin position="5"/>
        <end position="234"/>
    </location>
</feature>
<dbReference type="RefSeq" id="WP_130650064.1">
    <property type="nucleotide sequence ID" value="NZ_BMHA01000011.1"/>
</dbReference>
<dbReference type="EMBL" id="BMHA01000011">
    <property type="protein sequence ID" value="GGI08226.1"/>
    <property type="molecule type" value="Genomic_DNA"/>
</dbReference>
<evidence type="ECO:0000313" key="5">
    <source>
        <dbReference type="Proteomes" id="UP000650511"/>
    </source>
</evidence>
<keyword evidence="5" id="KW-1185">Reference proteome</keyword>
<sequence>MNGLIEVEDLTVRFGDTVAVDGLSFRLEPGRIHGLLGRNGSGKTTLLSVLGAFRRPDAGRVTLDGVPVFERAEAVHRICFIRGHGDTVVNDWPDDRVVHALGFAAITRPGWDQPYAERLLDRFDVDPQARVGELSKGRRAALGITLGLASRAPVTLFDESYLGMDAPSRYAFHHALLEDFAETGRTFVLSTHHIEEVAPLLEEVLVIDRGRLLLQATTDDLREQGATVTGPAERVDAFVASHRVLDERRLGPTKAVTVFGTVSTEQRAAAVAAGLEIGPVPLQDLFVHLTEATKETR</sequence>
<dbReference type="InterPro" id="IPR003593">
    <property type="entry name" value="AAA+_ATPase"/>
</dbReference>
<dbReference type="Proteomes" id="UP000650511">
    <property type="component" value="Unassembled WGS sequence"/>
</dbReference>
<evidence type="ECO:0000259" key="3">
    <source>
        <dbReference type="PROSITE" id="PS50893"/>
    </source>
</evidence>
<dbReference type="GO" id="GO:0016887">
    <property type="term" value="F:ATP hydrolysis activity"/>
    <property type="evidence" value="ECO:0007669"/>
    <property type="project" value="InterPro"/>
</dbReference>
<evidence type="ECO:0000313" key="4">
    <source>
        <dbReference type="EMBL" id="GGI08226.1"/>
    </source>
</evidence>
<dbReference type="Gene3D" id="3.40.50.300">
    <property type="entry name" value="P-loop containing nucleotide triphosphate hydrolases"/>
    <property type="match status" value="1"/>
</dbReference>
<reference evidence="4" key="2">
    <citation type="submission" date="2020-09" db="EMBL/GenBank/DDBJ databases">
        <authorList>
            <person name="Sun Q."/>
            <person name="Zhou Y."/>
        </authorList>
    </citation>
    <scope>NUCLEOTIDE SEQUENCE</scope>
    <source>
        <strain evidence="4">CGMCC 1.14988</strain>
    </source>
</reference>
<organism evidence="4 5">
    <name type="scientific">Egicoccus halophilus</name>
    <dbReference type="NCBI Taxonomy" id="1670830"/>
    <lineage>
        <taxon>Bacteria</taxon>
        <taxon>Bacillati</taxon>
        <taxon>Actinomycetota</taxon>
        <taxon>Nitriliruptoria</taxon>
        <taxon>Egicoccales</taxon>
        <taxon>Egicoccaceae</taxon>
        <taxon>Egicoccus</taxon>
    </lineage>
</organism>
<accession>A0A8J3AFR4</accession>
<dbReference type="PANTHER" id="PTHR43158">
    <property type="entry name" value="SKFA PEPTIDE EXPORT ATP-BINDING PROTEIN SKFE"/>
    <property type="match status" value="1"/>
</dbReference>
<dbReference type="InterPro" id="IPR003439">
    <property type="entry name" value="ABC_transporter-like_ATP-bd"/>
</dbReference>
<gene>
    <name evidence="4" type="ORF">GCM10011354_28030</name>
</gene>
<keyword evidence="2" id="KW-0067">ATP-binding</keyword>
<reference evidence="4" key="1">
    <citation type="journal article" date="2014" name="Int. J. Syst. Evol. Microbiol.">
        <title>Complete genome sequence of Corynebacterium casei LMG S-19264T (=DSM 44701T), isolated from a smear-ripened cheese.</title>
        <authorList>
            <consortium name="US DOE Joint Genome Institute (JGI-PGF)"/>
            <person name="Walter F."/>
            <person name="Albersmeier A."/>
            <person name="Kalinowski J."/>
            <person name="Ruckert C."/>
        </authorList>
    </citation>
    <scope>NUCLEOTIDE SEQUENCE</scope>
    <source>
        <strain evidence="4">CGMCC 1.14988</strain>
    </source>
</reference>
<evidence type="ECO:0000256" key="1">
    <source>
        <dbReference type="ARBA" id="ARBA00022741"/>
    </source>
</evidence>
<keyword evidence="1" id="KW-0547">Nucleotide-binding</keyword>
<dbReference type="InterPro" id="IPR027417">
    <property type="entry name" value="P-loop_NTPase"/>
</dbReference>
<proteinExistence type="predicted"/>
<dbReference type="SUPFAM" id="SSF52540">
    <property type="entry name" value="P-loop containing nucleoside triphosphate hydrolases"/>
    <property type="match status" value="1"/>
</dbReference>
<name>A0A8J3AFR4_9ACTN</name>
<comment type="caution">
    <text evidence="4">The sequence shown here is derived from an EMBL/GenBank/DDBJ whole genome shotgun (WGS) entry which is preliminary data.</text>
</comment>
<evidence type="ECO:0000256" key="2">
    <source>
        <dbReference type="ARBA" id="ARBA00022840"/>
    </source>
</evidence>
<dbReference type="SMART" id="SM00382">
    <property type="entry name" value="AAA"/>
    <property type="match status" value="1"/>
</dbReference>
<dbReference type="AlphaFoldDB" id="A0A8J3AFR4"/>
<protein>
    <submittedName>
        <fullName evidence="4">ABC transporter</fullName>
    </submittedName>
</protein>
<dbReference type="OrthoDB" id="9804819at2"/>
<dbReference type="CDD" id="cd03230">
    <property type="entry name" value="ABC_DR_subfamily_A"/>
    <property type="match status" value="1"/>
</dbReference>
<dbReference type="PROSITE" id="PS50893">
    <property type="entry name" value="ABC_TRANSPORTER_2"/>
    <property type="match status" value="1"/>
</dbReference>